<evidence type="ECO:0000256" key="8">
    <source>
        <dbReference type="ARBA" id="ARBA00022989"/>
    </source>
</evidence>
<evidence type="ECO:0000256" key="10">
    <source>
        <dbReference type="RuleBase" id="RU910715"/>
    </source>
</evidence>
<feature type="transmembrane region" description="Helical" evidence="10">
    <location>
        <begin position="72"/>
        <end position="95"/>
    </location>
</feature>
<comment type="subcellular location">
    <subcellularLocation>
        <location evidence="1 10">Cell membrane</location>
        <topology evidence="1 10">Multi-pass membrane protein</topology>
    </subcellularLocation>
</comment>
<keyword evidence="3 10" id="KW-0813">Transport</keyword>
<sequence>MAIMSFHDNPGAFAFGILGNVISFLVFLAPLPTFHQIYKLKSTEGFQALPYLMALFSSMLWLYYAVVKGNALLLVTINSFGFVIETFYIVIFMAYATKDALKLTIKIFLAMNIGGYLLILSITHFAVHGVLRVHVLGWICVSITVIVFGAPLCIMAQVIRTKSVEFMPFYLSFFLTISAVMWLGYGCFLKDKYIVLPNFLGLTLGLIQMILYAIYNNRNIGIEKQKVVETKENEKELDEPMKPVVVVNPLFGVQVFPIIPVDEKGGAVDDVKEEKKGAQEENETSVT</sequence>
<feature type="transmembrane region" description="Helical" evidence="10">
    <location>
        <begin position="133"/>
        <end position="156"/>
    </location>
</feature>
<keyword evidence="13" id="KW-1185">Reference proteome</keyword>
<dbReference type="GO" id="GO:0008515">
    <property type="term" value="F:sucrose transmembrane transporter activity"/>
    <property type="evidence" value="ECO:0007669"/>
    <property type="project" value="UniProtKB-ARBA"/>
</dbReference>
<evidence type="ECO:0000256" key="1">
    <source>
        <dbReference type="ARBA" id="ARBA00004651"/>
    </source>
</evidence>
<dbReference type="Pfam" id="PF03083">
    <property type="entry name" value="MtN3_slv"/>
    <property type="match status" value="2"/>
</dbReference>
<comment type="caution">
    <text evidence="12">The sequence shown here is derived from an EMBL/GenBank/DDBJ whole genome shotgun (WGS) entry which is preliminary data.</text>
</comment>
<evidence type="ECO:0000256" key="9">
    <source>
        <dbReference type="ARBA" id="ARBA00023136"/>
    </source>
</evidence>
<dbReference type="GO" id="GO:0051119">
    <property type="term" value="F:sugar transmembrane transporter activity"/>
    <property type="evidence" value="ECO:0007669"/>
    <property type="project" value="InterPro"/>
</dbReference>
<keyword evidence="7" id="KW-0677">Repeat</keyword>
<accession>A0AAN9J198</accession>
<evidence type="ECO:0000256" key="11">
    <source>
        <dbReference type="SAM" id="MobiDB-lite"/>
    </source>
</evidence>
<dbReference type="PANTHER" id="PTHR10791:SF222">
    <property type="entry name" value="BIDIRECTIONAL SUGAR TRANSPORTER SWEET15"/>
    <property type="match status" value="1"/>
</dbReference>
<name>A0AAN9J198_CROPI</name>
<dbReference type="FunFam" id="1.20.1280.290:FF:000001">
    <property type="entry name" value="Bidirectional sugar transporter SWEET"/>
    <property type="match status" value="1"/>
</dbReference>
<evidence type="ECO:0000313" key="12">
    <source>
        <dbReference type="EMBL" id="KAK7290335.1"/>
    </source>
</evidence>
<keyword evidence="8 10" id="KW-1133">Transmembrane helix</keyword>
<protein>
    <recommendedName>
        <fullName evidence="10">Bidirectional sugar transporter SWEET</fullName>
    </recommendedName>
</protein>
<dbReference type="GO" id="GO:0005886">
    <property type="term" value="C:plasma membrane"/>
    <property type="evidence" value="ECO:0007669"/>
    <property type="project" value="UniProtKB-SubCell"/>
</dbReference>
<dbReference type="InterPro" id="IPR047664">
    <property type="entry name" value="SWEET"/>
</dbReference>
<keyword evidence="4" id="KW-1003">Cell membrane</keyword>
<dbReference type="AlphaFoldDB" id="A0AAN9J198"/>
<comment type="similarity">
    <text evidence="2 10">Belongs to the SWEET sugar transporter family.</text>
</comment>
<dbReference type="InterPro" id="IPR004316">
    <property type="entry name" value="SWEET_rpt"/>
</dbReference>
<feature type="compositionally biased region" description="Basic and acidic residues" evidence="11">
    <location>
        <begin position="267"/>
        <end position="279"/>
    </location>
</feature>
<feature type="transmembrane region" description="Helical" evidence="10">
    <location>
        <begin position="12"/>
        <end position="34"/>
    </location>
</feature>
<organism evidence="12 13">
    <name type="scientific">Crotalaria pallida</name>
    <name type="common">Smooth rattlebox</name>
    <name type="synonym">Crotalaria striata</name>
    <dbReference type="NCBI Taxonomy" id="3830"/>
    <lineage>
        <taxon>Eukaryota</taxon>
        <taxon>Viridiplantae</taxon>
        <taxon>Streptophyta</taxon>
        <taxon>Embryophyta</taxon>
        <taxon>Tracheophyta</taxon>
        <taxon>Spermatophyta</taxon>
        <taxon>Magnoliopsida</taxon>
        <taxon>eudicotyledons</taxon>
        <taxon>Gunneridae</taxon>
        <taxon>Pentapetalae</taxon>
        <taxon>rosids</taxon>
        <taxon>fabids</taxon>
        <taxon>Fabales</taxon>
        <taxon>Fabaceae</taxon>
        <taxon>Papilionoideae</taxon>
        <taxon>50 kb inversion clade</taxon>
        <taxon>genistoids sensu lato</taxon>
        <taxon>core genistoids</taxon>
        <taxon>Crotalarieae</taxon>
        <taxon>Crotalaria</taxon>
    </lineage>
</organism>
<feature type="transmembrane region" description="Helical" evidence="10">
    <location>
        <begin position="46"/>
        <end position="66"/>
    </location>
</feature>
<evidence type="ECO:0000313" key="13">
    <source>
        <dbReference type="Proteomes" id="UP001372338"/>
    </source>
</evidence>
<keyword evidence="9 10" id="KW-0472">Membrane</keyword>
<proteinExistence type="inferred from homology"/>
<feature type="transmembrane region" description="Helical" evidence="10">
    <location>
        <begin position="107"/>
        <end position="127"/>
    </location>
</feature>
<dbReference type="EMBL" id="JAYWIO010000001">
    <property type="protein sequence ID" value="KAK7290335.1"/>
    <property type="molecule type" value="Genomic_DNA"/>
</dbReference>
<comment type="function">
    <text evidence="10">Mediates both low-affinity uptake and efflux of sugar across the membrane.</text>
</comment>
<evidence type="ECO:0000256" key="5">
    <source>
        <dbReference type="ARBA" id="ARBA00022597"/>
    </source>
</evidence>
<dbReference type="FunFam" id="1.20.1280.290:FF:000003">
    <property type="entry name" value="Bidirectional sugar transporter SWEET"/>
    <property type="match status" value="1"/>
</dbReference>
<dbReference type="Gene3D" id="1.20.1280.290">
    <property type="match status" value="2"/>
</dbReference>
<dbReference type="Proteomes" id="UP001372338">
    <property type="component" value="Unassembled WGS sequence"/>
</dbReference>
<evidence type="ECO:0000256" key="2">
    <source>
        <dbReference type="ARBA" id="ARBA00007809"/>
    </source>
</evidence>
<evidence type="ECO:0000256" key="7">
    <source>
        <dbReference type="ARBA" id="ARBA00022737"/>
    </source>
</evidence>
<feature type="region of interest" description="Disordered" evidence="11">
    <location>
        <begin position="267"/>
        <end position="287"/>
    </location>
</feature>
<keyword evidence="5 10" id="KW-0762">Sugar transport</keyword>
<evidence type="ECO:0000256" key="6">
    <source>
        <dbReference type="ARBA" id="ARBA00022692"/>
    </source>
</evidence>
<gene>
    <name evidence="12" type="ORF">RIF29_04667</name>
</gene>
<evidence type="ECO:0000256" key="3">
    <source>
        <dbReference type="ARBA" id="ARBA00022448"/>
    </source>
</evidence>
<reference evidence="12 13" key="1">
    <citation type="submission" date="2024-01" db="EMBL/GenBank/DDBJ databases">
        <title>The genomes of 5 underutilized Papilionoideae crops provide insights into root nodulation and disease resistanc.</title>
        <authorList>
            <person name="Yuan L."/>
        </authorList>
    </citation>
    <scope>NUCLEOTIDE SEQUENCE [LARGE SCALE GENOMIC DNA]</scope>
    <source>
        <strain evidence="12">ZHUSHIDOU_FW_LH</strain>
        <tissue evidence="12">Leaf</tissue>
    </source>
</reference>
<feature type="transmembrane region" description="Helical" evidence="10">
    <location>
        <begin position="194"/>
        <end position="215"/>
    </location>
</feature>
<keyword evidence="6 10" id="KW-0812">Transmembrane</keyword>
<evidence type="ECO:0000256" key="4">
    <source>
        <dbReference type="ARBA" id="ARBA00022475"/>
    </source>
</evidence>
<dbReference type="PANTHER" id="PTHR10791">
    <property type="entry name" value="RAG1-ACTIVATING PROTEIN 1"/>
    <property type="match status" value="1"/>
</dbReference>
<feature type="transmembrane region" description="Helical" evidence="10">
    <location>
        <begin position="168"/>
        <end position="188"/>
    </location>
</feature>